<organism evidence="7 8">
    <name type="scientific">Desulfocicer vacuolatum DSM 3385</name>
    <dbReference type="NCBI Taxonomy" id="1121400"/>
    <lineage>
        <taxon>Bacteria</taxon>
        <taxon>Pseudomonadati</taxon>
        <taxon>Thermodesulfobacteriota</taxon>
        <taxon>Desulfobacteria</taxon>
        <taxon>Desulfobacterales</taxon>
        <taxon>Desulfobacteraceae</taxon>
        <taxon>Desulfocicer</taxon>
    </lineage>
</organism>
<evidence type="ECO:0000256" key="4">
    <source>
        <dbReference type="RuleBase" id="RU003744"/>
    </source>
</evidence>
<keyword evidence="3" id="KW-0732">Signal</keyword>
<evidence type="ECO:0000256" key="3">
    <source>
        <dbReference type="ARBA" id="ARBA00022729"/>
    </source>
</evidence>
<dbReference type="STRING" id="1121400.SAMN02746065_1329"/>
<dbReference type="Pfam" id="PF00497">
    <property type="entry name" value="SBP_bac_3"/>
    <property type="match status" value="1"/>
</dbReference>
<dbReference type="SMART" id="SM00079">
    <property type="entry name" value="PBPe"/>
    <property type="match status" value="1"/>
</dbReference>
<proteinExistence type="inferred from homology"/>
<dbReference type="PANTHER" id="PTHR35936">
    <property type="entry name" value="MEMBRANE-BOUND LYTIC MUREIN TRANSGLYCOSYLASE F"/>
    <property type="match status" value="1"/>
</dbReference>
<name>A0A1W2EJX9_9BACT</name>
<dbReference type="AlphaFoldDB" id="A0A1W2EJX9"/>
<sequence length="276" mass="30823">MKFRLTGTIITLTFLFFMISTPLVLAANIQKDLAKSSTVEKILRSGKLKVGMATFVPWAMQSKTGEWVGFEIDVAKRLAQDMGVKIEFVPTKWEGLIPSLLTGKFDIIIAGMMGTPQRALKINFSQPYDFTGTQVCIHKDYKDKIKTPMDLNDPAYIVLSRVGVTAAETAKKYLPKAQKRLFSDNGSMVQELLNGKATAIIQSLPEPAQLVAKNPETLALVEGTLTKEPISIGVRKGDPDMLAYLNNWIEVVRAEGFLEEKADYWWRSMDWASLLE</sequence>
<evidence type="ECO:0000259" key="6">
    <source>
        <dbReference type="SMART" id="SM00079"/>
    </source>
</evidence>
<dbReference type="GO" id="GO:0015276">
    <property type="term" value="F:ligand-gated monoatomic ion channel activity"/>
    <property type="evidence" value="ECO:0007669"/>
    <property type="project" value="InterPro"/>
</dbReference>
<dbReference type="EMBL" id="FWXY01000032">
    <property type="protein sequence ID" value="SMD09448.1"/>
    <property type="molecule type" value="Genomic_DNA"/>
</dbReference>
<feature type="domain" description="Solute-binding protein family 3/N-terminal" evidence="5">
    <location>
        <begin position="47"/>
        <end position="270"/>
    </location>
</feature>
<dbReference type="Proteomes" id="UP000192418">
    <property type="component" value="Unassembled WGS sequence"/>
</dbReference>
<protein>
    <submittedName>
        <fullName evidence="7">Amino acid ABC transporter substrate-binding protein, PAAT family</fullName>
    </submittedName>
</protein>
<dbReference type="CDD" id="cd13629">
    <property type="entry name" value="PBP2_Dsm1740"/>
    <property type="match status" value="1"/>
</dbReference>
<dbReference type="Gene3D" id="3.40.190.10">
    <property type="entry name" value="Periplasmic binding protein-like II"/>
    <property type="match status" value="2"/>
</dbReference>
<dbReference type="GO" id="GO:0030313">
    <property type="term" value="C:cell envelope"/>
    <property type="evidence" value="ECO:0007669"/>
    <property type="project" value="UniProtKB-SubCell"/>
</dbReference>
<gene>
    <name evidence="7" type="ORF">SAMN02746065_1329</name>
</gene>
<dbReference type="InterPro" id="IPR001320">
    <property type="entry name" value="Iontro_rcpt_C"/>
</dbReference>
<comment type="similarity">
    <text evidence="2 4">Belongs to the bacterial solute-binding protein 3 family.</text>
</comment>
<dbReference type="GO" id="GO:0016020">
    <property type="term" value="C:membrane"/>
    <property type="evidence" value="ECO:0007669"/>
    <property type="project" value="InterPro"/>
</dbReference>
<dbReference type="SMART" id="SM00062">
    <property type="entry name" value="PBPb"/>
    <property type="match status" value="1"/>
</dbReference>
<evidence type="ECO:0000313" key="8">
    <source>
        <dbReference type="Proteomes" id="UP000192418"/>
    </source>
</evidence>
<dbReference type="PROSITE" id="PS01039">
    <property type="entry name" value="SBP_BACTERIAL_3"/>
    <property type="match status" value="1"/>
</dbReference>
<dbReference type="InterPro" id="IPR018313">
    <property type="entry name" value="SBP_3_CS"/>
</dbReference>
<feature type="domain" description="Ionotropic glutamate receptor C-terminal" evidence="6">
    <location>
        <begin position="47"/>
        <end position="268"/>
    </location>
</feature>
<dbReference type="PANTHER" id="PTHR35936:SF38">
    <property type="entry name" value="GLUTAMINE-BINDING PERIPLASMIC PROTEIN"/>
    <property type="match status" value="1"/>
</dbReference>
<accession>A0A1W2EJX9</accession>
<comment type="subcellular location">
    <subcellularLocation>
        <location evidence="1">Cell envelope</location>
    </subcellularLocation>
</comment>
<evidence type="ECO:0000313" key="7">
    <source>
        <dbReference type="EMBL" id="SMD09448.1"/>
    </source>
</evidence>
<dbReference type="SUPFAM" id="SSF53850">
    <property type="entry name" value="Periplasmic binding protein-like II"/>
    <property type="match status" value="1"/>
</dbReference>
<dbReference type="InterPro" id="IPR001638">
    <property type="entry name" value="Solute-binding_3/MltF_N"/>
</dbReference>
<dbReference type="RefSeq" id="WP_212638023.1">
    <property type="nucleotide sequence ID" value="NZ_FWXY01000032.1"/>
</dbReference>
<evidence type="ECO:0000256" key="1">
    <source>
        <dbReference type="ARBA" id="ARBA00004196"/>
    </source>
</evidence>
<reference evidence="7 8" key="1">
    <citation type="submission" date="2017-04" db="EMBL/GenBank/DDBJ databases">
        <authorList>
            <person name="Afonso C.L."/>
            <person name="Miller P.J."/>
            <person name="Scott M.A."/>
            <person name="Spackman E."/>
            <person name="Goraichik I."/>
            <person name="Dimitrov K.M."/>
            <person name="Suarez D.L."/>
            <person name="Swayne D.E."/>
        </authorList>
    </citation>
    <scope>NUCLEOTIDE SEQUENCE [LARGE SCALE GENOMIC DNA]</scope>
    <source>
        <strain evidence="7 8">DSM 3385</strain>
    </source>
</reference>
<evidence type="ECO:0000259" key="5">
    <source>
        <dbReference type="SMART" id="SM00062"/>
    </source>
</evidence>
<evidence type="ECO:0000256" key="2">
    <source>
        <dbReference type="ARBA" id="ARBA00010333"/>
    </source>
</evidence>
<keyword evidence="8" id="KW-1185">Reference proteome</keyword>